<evidence type="ECO:0000256" key="1">
    <source>
        <dbReference type="SAM" id="Phobius"/>
    </source>
</evidence>
<feature type="transmembrane region" description="Helical" evidence="1">
    <location>
        <begin position="12"/>
        <end position="30"/>
    </location>
</feature>
<name>A0A6N7XZB4_9FIRM</name>
<accession>A0A6N7XZB4</accession>
<sequence>MVSYVDWSKAKTILIFAFIITNILLGFVLLSSERQVETTTKEGFIEDVTEILKSKNIFIDTNISREIPSLSTLIVEYDFVDFTKVNNNFFQGNGTIESKEQNTAEIFFENESIIVTNKKNLVYENKKTTKEYKDLDEEKAKDIALEFLQERKYDTSDMVLSYISLKEDGYYLEFSKLYKDRYLEKSSTIIELDETGVKRMERTWLNILEERDTPIYISTAPKSILSLLSMKEVYGKTIKDISLCYYFEPTDHNDYMKDPKEAKKGKTMPAWRVLFDDGYKVIIDNYNN</sequence>
<dbReference type="AlphaFoldDB" id="A0A6N7XZB4"/>
<gene>
    <name evidence="2" type="ORF">FYJ83_15125</name>
</gene>
<keyword evidence="1" id="KW-1133">Transmembrane helix</keyword>
<dbReference type="Proteomes" id="UP000469523">
    <property type="component" value="Unassembled WGS sequence"/>
</dbReference>
<comment type="caution">
    <text evidence="2">The sequence shown here is derived from an EMBL/GenBank/DDBJ whole genome shotgun (WGS) entry which is preliminary data.</text>
</comment>
<evidence type="ECO:0000313" key="2">
    <source>
        <dbReference type="EMBL" id="MSU02793.1"/>
    </source>
</evidence>
<proteinExistence type="predicted"/>
<keyword evidence="1" id="KW-0472">Membrane</keyword>
<keyword evidence="3" id="KW-1185">Reference proteome</keyword>
<organism evidence="2 3">
    <name type="scientific">Tissierella pigra</name>
    <dbReference type="NCBI Taxonomy" id="2607614"/>
    <lineage>
        <taxon>Bacteria</taxon>
        <taxon>Bacillati</taxon>
        <taxon>Bacillota</taxon>
        <taxon>Tissierellia</taxon>
        <taxon>Tissierellales</taxon>
        <taxon>Tissierellaceae</taxon>
        <taxon>Tissierella</taxon>
    </lineage>
</organism>
<protein>
    <submittedName>
        <fullName evidence="2">Uncharacterized protein</fullName>
    </submittedName>
</protein>
<evidence type="ECO:0000313" key="3">
    <source>
        <dbReference type="Proteomes" id="UP000469523"/>
    </source>
</evidence>
<reference evidence="2 3" key="1">
    <citation type="submission" date="2019-09" db="EMBL/GenBank/DDBJ databases">
        <title>In-depth cultivation of the pig gut microbiome towards novel bacterial diversity and tailored functional studies.</title>
        <authorList>
            <person name="Wylensek D."/>
            <person name="Hitch T.C.A."/>
            <person name="Clavel T."/>
        </authorList>
    </citation>
    <scope>NUCLEOTIDE SEQUENCE [LARGE SCALE GENOMIC DNA]</scope>
    <source>
        <strain evidence="2 3">WCA3-693-APC-4?</strain>
    </source>
</reference>
<keyword evidence="1" id="KW-0812">Transmembrane</keyword>
<dbReference type="EMBL" id="VUNQ01000043">
    <property type="protein sequence ID" value="MSU02793.1"/>
    <property type="molecule type" value="Genomic_DNA"/>
</dbReference>